<keyword evidence="4" id="KW-0255">Endonuclease</keyword>
<evidence type="ECO:0000256" key="1">
    <source>
        <dbReference type="ARBA" id="ARBA00022679"/>
    </source>
</evidence>
<keyword evidence="4" id="KW-0378">Hydrolase</keyword>
<feature type="region of interest" description="Disordered" evidence="6">
    <location>
        <begin position="177"/>
        <end position="207"/>
    </location>
</feature>
<feature type="compositionally biased region" description="Low complexity" evidence="6">
    <location>
        <begin position="190"/>
        <end position="205"/>
    </location>
</feature>
<dbReference type="InterPro" id="IPR005162">
    <property type="entry name" value="Retrotrans_gag_dom"/>
</dbReference>
<name>Q6UUS9_ORYSJ</name>
<feature type="compositionally biased region" description="Polar residues" evidence="6">
    <location>
        <begin position="27"/>
        <end position="36"/>
    </location>
</feature>
<dbReference type="SUPFAM" id="SSF56672">
    <property type="entry name" value="DNA/RNA polymerases"/>
    <property type="match status" value="1"/>
</dbReference>
<dbReference type="InterPro" id="IPR043128">
    <property type="entry name" value="Rev_trsase/Diguanyl_cyclase"/>
</dbReference>
<dbReference type="GO" id="GO:0015074">
    <property type="term" value="P:DNA integration"/>
    <property type="evidence" value="ECO:0007669"/>
    <property type="project" value="InterPro"/>
</dbReference>
<dbReference type="GO" id="GO:0006310">
    <property type="term" value="P:DNA recombination"/>
    <property type="evidence" value="ECO:0007669"/>
    <property type="project" value="UniProtKB-KW"/>
</dbReference>
<feature type="region of interest" description="Disordered" evidence="6">
    <location>
        <begin position="19"/>
        <end position="67"/>
    </location>
</feature>
<dbReference type="GO" id="GO:0003676">
    <property type="term" value="F:nucleic acid binding"/>
    <property type="evidence" value="ECO:0007669"/>
    <property type="project" value="InterPro"/>
</dbReference>
<dbReference type="PANTHER" id="PTHR37984:SF5">
    <property type="entry name" value="PROTEIN NYNRIN-LIKE"/>
    <property type="match status" value="1"/>
</dbReference>
<dbReference type="Gene3D" id="3.30.70.270">
    <property type="match status" value="1"/>
</dbReference>
<dbReference type="Pfam" id="PF13456">
    <property type="entry name" value="RVT_3"/>
    <property type="match status" value="1"/>
</dbReference>
<evidence type="ECO:0000259" key="7">
    <source>
        <dbReference type="PROSITE" id="PS50994"/>
    </source>
</evidence>
<feature type="domain" description="Integrase catalytic" evidence="7">
    <location>
        <begin position="1373"/>
        <end position="1533"/>
    </location>
</feature>
<dbReference type="SUPFAM" id="SSF50630">
    <property type="entry name" value="Acid proteases"/>
    <property type="match status" value="1"/>
</dbReference>
<reference evidence="8" key="1">
    <citation type="journal article" date="2004" name="Nat. Genet.">
        <title>Sequencing of a rice centromere uncovers active genes.</title>
        <authorList>
            <person name="Nagaki K."/>
            <person name="Cheng Z."/>
            <person name="Ouyang S."/>
            <person name="Talbert P.B."/>
            <person name="Kim M."/>
            <person name="Jones K.M."/>
            <person name="Henikoff S."/>
            <person name="Buell C.R."/>
            <person name="Jiang J."/>
        </authorList>
    </citation>
    <scope>NUCLEOTIDE SEQUENCE</scope>
</reference>
<dbReference type="EMBL" id="AY360384">
    <property type="protein sequence ID" value="AAQ56307.1"/>
    <property type="molecule type" value="Genomic_DNA"/>
</dbReference>
<sequence length="1672" mass="189497">MATDISQSLDLNVPGLEFLHQHDFGTPSGTELQQRSLKTEKPPPSPSSTDKSEVPPKSRIPKHTGSEVHEGNIVPVTVLLRMEKGNRFRLVQMNQAVKALQRAQEIKCNHSLILSKIGLTRPCPQHALINQFGALVNTLSNMVKSLVDGSIAEHQATGPVYLPGGVFPNYRPLITNNQPTASNVPPAQPTAPISAPAAAAPSSASRQLTNPRLLTREQPQHAGQNVNRLTQEQQGGSARPQFAPQFNQFKPIPQQAQGVPQQRPWADLIADMMREQFGLKTKDTGNLYWHLNPECWADLEKQFHNYFYSGVHEMKLSDLIAIRQRHDEPMQDYIQRFREMRNRCYSLSLTDSQLADLAFQGLIAPIKEKFSSQKFDSLSHLAQKLTLHEQRFAEAKKNFKKINHVYPYMYDSDDEDDSEVAAVEWVRSKKLIPCQWVKSFEKEEKQIQLHAGHIIPSAEELGKRRYCKWHNSGSHATNDCKVFRQQIQVAIEGGKIKFDDSKKLMKVDGNPFPVNMVYTAGRTADGGKARGFQINSAKIINKYQRKYDKQQERHYEEGDGGFDRHTVSFSDFAGTKNQKRRVQRLRNRERFQEVEQEINRRLKKAKPRQEWRIKNKHAAADEVKADEEASARLVLSPEQADFEKPEGTENRHLKALYINGYVNGKPMSKMMVDGGAAVNLIPYAKFRKLGRNAEDLIKTNMVLKDFGGNPSETKGVLNVELTVGSKTIPTTFFVIDGKGSYSLLLGRDWIHANCCIPSTMHQCLIQWQGDKLEIVPADRSVNVASANLALWEMDSIDCLSGKTESPNYYFEGVVEKSNVYTKDTVDDLDDKQGQGFMSADDLEEVDIGSGDRPRPTFISKNLSSEFRTKLIGLLKEYRDCFAWEYYEMPGLSRSIVEHRLPIKLRVSNIVPVIKKNGKVRVCIDLNKAIPKDEYPMPVADQLVDAASGHKILSFIDGNAGYNQIFMAEEDIHKTPFTCPGAIGLFEWVVMTFGLKSVGATYQRAINYIYHDLIGWLVEVYIDDVVVKSKEIEDHITDLRKVFERTRKYGLKMNPAKCAFGVSADQFLGFLVDERGIEITQRSVNAIKKIQPPEDKTELQEMIGKINFVRRLYLSAGEKSIGSVLIQELEGKERVVFYLSRRLLDAETSSVEIVPWTLFFNGSVCTHGCGIGLVIISPRGANFEFAYTIKPYATNNQAEYEAVLKGLQLLKEVEADAVEIMGVSLLVISQLAGEYECKNDTLMVYNEKCRELMKEFRLVTSKHVSQQQNVEANDLAQRASGYKPMMKDVKVEVATITTDDWRNDVHHYLQNPSQSASQKLCYKALKYTLLDDELYYRTIDGVLLKCLSADQAKVQIGEFGAIQRAPASAMNPIIKPWPFRGWGIDMIGMINPPSSKGHKFILVATDYFTKWLEAIPLKKVDSGDAIQFFQEHVIYRFDIPQTITTDQGSIFVSDEFVLFADSMGIKLLNSSPYYAQANGQAEASNKSLIKSIKRKISDYPRQWHTRLAEALWSYQMACHCSIQVPPYKLIYGHEAVLPWEVRISSRRTELQNELTADEYYNLMADGREDLVQSRLRALAKVTRDKERVARHYNKKVVPNSFSEGELVWKLILPTGTRDNKFGKWSPNWEGPFQVHKVVSKGAYMLQGLDGEVYGRALNGKYLKKHYPSIWVNA</sequence>
<gene>
    <name evidence="8" type="ORF">OSJNBa0079I01.7</name>
</gene>
<dbReference type="InterPro" id="IPR036397">
    <property type="entry name" value="RNaseH_sf"/>
</dbReference>
<accession>Q6UUS9</accession>
<protein>
    <submittedName>
        <fullName evidence="8">Putative gag-pol</fullName>
    </submittedName>
</protein>
<evidence type="ECO:0000256" key="4">
    <source>
        <dbReference type="ARBA" id="ARBA00022759"/>
    </source>
</evidence>
<evidence type="ECO:0000256" key="2">
    <source>
        <dbReference type="ARBA" id="ARBA00022695"/>
    </source>
</evidence>
<dbReference type="Gene3D" id="3.10.10.10">
    <property type="entry name" value="HIV Type 1 Reverse Transcriptase, subunit A, domain 1"/>
    <property type="match status" value="1"/>
</dbReference>
<keyword evidence="2" id="KW-0548">Nucleotidyltransferase</keyword>
<keyword evidence="5" id="KW-0233">DNA recombination</keyword>
<dbReference type="SUPFAM" id="SSF53098">
    <property type="entry name" value="Ribonuclease H-like"/>
    <property type="match status" value="1"/>
</dbReference>
<evidence type="ECO:0000313" key="8">
    <source>
        <dbReference type="EMBL" id="AAQ56307.1"/>
    </source>
</evidence>
<dbReference type="InterPro" id="IPR021109">
    <property type="entry name" value="Peptidase_aspartic_dom_sf"/>
</dbReference>
<dbReference type="Gene3D" id="3.30.420.10">
    <property type="entry name" value="Ribonuclease H-like superfamily/Ribonuclease H"/>
    <property type="match status" value="2"/>
</dbReference>
<dbReference type="CDD" id="cd01647">
    <property type="entry name" value="RT_LTR"/>
    <property type="match status" value="1"/>
</dbReference>
<dbReference type="CDD" id="cd09279">
    <property type="entry name" value="RNase_HI_like"/>
    <property type="match status" value="1"/>
</dbReference>
<dbReference type="InterPro" id="IPR000477">
    <property type="entry name" value="RT_dom"/>
</dbReference>
<evidence type="ECO:0000256" key="5">
    <source>
        <dbReference type="ARBA" id="ARBA00023172"/>
    </source>
</evidence>
<dbReference type="InterPro" id="IPR043502">
    <property type="entry name" value="DNA/RNA_pol_sf"/>
</dbReference>
<dbReference type="InterPro" id="IPR001584">
    <property type="entry name" value="Integrase_cat-core"/>
</dbReference>
<dbReference type="Pfam" id="PF00078">
    <property type="entry name" value="RVT_1"/>
    <property type="match status" value="1"/>
</dbReference>
<dbReference type="Gene3D" id="2.40.70.10">
    <property type="entry name" value="Acid Proteases"/>
    <property type="match status" value="1"/>
</dbReference>
<evidence type="ECO:0000256" key="3">
    <source>
        <dbReference type="ARBA" id="ARBA00022722"/>
    </source>
</evidence>
<keyword evidence="3" id="KW-0540">Nuclease</keyword>
<dbReference type="InterPro" id="IPR050951">
    <property type="entry name" value="Retrovirus_Pol_polyprotein"/>
</dbReference>
<organism evidence="8">
    <name type="scientific">Oryza sativa subsp. japonica</name>
    <name type="common">Rice</name>
    <dbReference type="NCBI Taxonomy" id="39947"/>
    <lineage>
        <taxon>Eukaryota</taxon>
        <taxon>Viridiplantae</taxon>
        <taxon>Streptophyta</taxon>
        <taxon>Embryophyta</taxon>
        <taxon>Tracheophyta</taxon>
        <taxon>Spermatophyta</taxon>
        <taxon>Magnoliopsida</taxon>
        <taxon>Liliopsida</taxon>
        <taxon>Poales</taxon>
        <taxon>Poaceae</taxon>
        <taxon>BOP clade</taxon>
        <taxon>Oryzoideae</taxon>
        <taxon>Oryzeae</taxon>
        <taxon>Oryzinae</taxon>
        <taxon>Oryza</taxon>
        <taxon>Oryza sativa</taxon>
    </lineage>
</organism>
<dbReference type="CDD" id="cd00303">
    <property type="entry name" value="retropepsin_like"/>
    <property type="match status" value="1"/>
</dbReference>
<proteinExistence type="predicted"/>
<dbReference type="Pfam" id="PF00665">
    <property type="entry name" value="rve"/>
    <property type="match status" value="1"/>
</dbReference>
<dbReference type="InterPro" id="IPR002156">
    <property type="entry name" value="RNaseH_domain"/>
</dbReference>
<dbReference type="Pfam" id="PF03732">
    <property type="entry name" value="Retrotrans_gag"/>
    <property type="match status" value="1"/>
</dbReference>
<dbReference type="InterPro" id="IPR012337">
    <property type="entry name" value="RNaseH-like_sf"/>
</dbReference>
<dbReference type="PROSITE" id="PS50994">
    <property type="entry name" value="INTEGRASE"/>
    <property type="match status" value="1"/>
</dbReference>
<keyword evidence="1" id="KW-0808">Transferase</keyword>
<dbReference type="GO" id="GO:0016779">
    <property type="term" value="F:nucleotidyltransferase activity"/>
    <property type="evidence" value="ECO:0007669"/>
    <property type="project" value="UniProtKB-KW"/>
</dbReference>
<evidence type="ECO:0000256" key="6">
    <source>
        <dbReference type="SAM" id="MobiDB-lite"/>
    </source>
</evidence>
<dbReference type="PANTHER" id="PTHR37984">
    <property type="entry name" value="PROTEIN CBG26694"/>
    <property type="match status" value="1"/>
</dbReference>
<dbReference type="GO" id="GO:0004523">
    <property type="term" value="F:RNA-DNA hybrid ribonuclease activity"/>
    <property type="evidence" value="ECO:0007669"/>
    <property type="project" value="InterPro"/>
</dbReference>